<dbReference type="Gene3D" id="2.60.120.10">
    <property type="entry name" value="Jelly Rolls"/>
    <property type="match status" value="2"/>
</dbReference>
<dbReference type="SUPFAM" id="SSF51182">
    <property type="entry name" value="RmlC-like cupins"/>
    <property type="match status" value="1"/>
</dbReference>
<organism evidence="2 3">
    <name type="scientific">Alkalispirochaeta americana</name>
    <dbReference type="NCBI Taxonomy" id="159291"/>
    <lineage>
        <taxon>Bacteria</taxon>
        <taxon>Pseudomonadati</taxon>
        <taxon>Spirochaetota</taxon>
        <taxon>Spirochaetia</taxon>
        <taxon>Spirochaetales</taxon>
        <taxon>Spirochaetaceae</taxon>
        <taxon>Alkalispirochaeta</taxon>
    </lineage>
</organism>
<dbReference type="InterPro" id="IPR011051">
    <property type="entry name" value="RmlC_Cupin_sf"/>
</dbReference>
<proteinExistence type="predicted"/>
<dbReference type="GO" id="GO:0008880">
    <property type="term" value="F:glucuronate isomerase activity"/>
    <property type="evidence" value="ECO:0007669"/>
    <property type="project" value="InterPro"/>
</dbReference>
<dbReference type="PANTHER" id="PTHR39193">
    <property type="entry name" value="5-DEOXY-GLUCURONATE ISOMERASE"/>
    <property type="match status" value="1"/>
</dbReference>
<name>A0A1N6R963_9SPIO</name>
<dbReference type="Proteomes" id="UP000186400">
    <property type="component" value="Unassembled WGS sequence"/>
</dbReference>
<dbReference type="PIRSF" id="PIRSF036628">
    <property type="entry name" value="IolB"/>
    <property type="match status" value="1"/>
</dbReference>
<evidence type="ECO:0000256" key="1">
    <source>
        <dbReference type="ARBA" id="ARBA00023235"/>
    </source>
</evidence>
<sequence>MAIIQSGARLSAGMNHIIAEDGPYQDMLMDFAILRLSPGEVWTNSDPRERAFLLMTGTVTFAWSEGGAARSSQCTRRSLLDEDPSALHLCAGAEATLTAGPEGVEIALQSVGNTKAFAPRLWQPGEYRSDRFGEGTLQDTSTRTVRTIFDAATAPESGMVLGEVINYPGKWSSYPPHVHAQPEVYHYRFFPTQGFGFSQVGDEVYRVTNGDTVTIDSNVPHPQTAAPGYAMYYIWMIPHLPQDRFGPDSRIFQEEHTWVMNGDAPIWPDASLEEVMDHQGS</sequence>
<dbReference type="AlphaFoldDB" id="A0A1N6R963"/>
<dbReference type="GO" id="GO:0019310">
    <property type="term" value="P:inositol catabolic process"/>
    <property type="evidence" value="ECO:0007669"/>
    <property type="project" value="InterPro"/>
</dbReference>
<dbReference type="RefSeq" id="WP_234969030.1">
    <property type="nucleotide sequence ID" value="NZ_FTMS01000006.1"/>
</dbReference>
<dbReference type="InterPro" id="IPR021120">
    <property type="entry name" value="KduI/IolB_isomerase"/>
</dbReference>
<dbReference type="Pfam" id="PF04962">
    <property type="entry name" value="KduI"/>
    <property type="match status" value="1"/>
</dbReference>
<evidence type="ECO:0000313" key="2">
    <source>
        <dbReference type="EMBL" id="SIQ25420.1"/>
    </source>
</evidence>
<dbReference type="InterPro" id="IPR024203">
    <property type="entry name" value="Deoxy-glucuronate_isom_IolB"/>
</dbReference>
<evidence type="ECO:0000313" key="3">
    <source>
        <dbReference type="Proteomes" id="UP000186400"/>
    </source>
</evidence>
<protein>
    <submittedName>
        <fullName evidence="2">5-deoxyglucuronate isomerase</fullName>
    </submittedName>
</protein>
<accession>A0A1N6R963</accession>
<dbReference type="PANTHER" id="PTHR39193:SF1">
    <property type="entry name" value="5-DEOXY-GLUCURONATE ISOMERASE"/>
    <property type="match status" value="1"/>
</dbReference>
<keyword evidence="1 2" id="KW-0413">Isomerase</keyword>
<keyword evidence="3" id="KW-1185">Reference proteome</keyword>
<dbReference type="InterPro" id="IPR014710">
    <property type="entry name" value="RmlC-like_jellyroll"/>
</dbReference>
<dbReference type="STRING" id="159291.SAMN05920897_10612"/>
<reference evidence="2 3" key="1">
    <citation type="submission" date="2017-01" db="EMBL/GenBank/DDBJ databases">
        <authorList>
            <person name="Mah S.A."/>
            <person name="Swanson W.J."/>
            <person name="Moy G.W."/>
            <person name="Vacquier V.D."/>
        </authorList>
    </citation>
    <scope>NUCLEOTIDE SEQUENCE [LARGE SCALE GENOMIC DNA]</scope>
    <source>
        <strain evidence="2 3">ASpG1</strain>
    </source>
</reference>
<dbReference type="EMBL" id="FTMS01000006">
    <property type="protein sequence ID" value="SIQ25420.1"/>
    <property type="molecule type" value="Genomic_DNA"/>
</dbReference>
<gene>
    <name evidence="2" type="ORF">SAMN05920897_10612</name>
</gene>